<dbReference type="EMBL" id="LPWH01000127">
    <property type="protein sequence ID" value="POQ98204.1"/>
    <property type="molecule type" value="Genomic_DNA"/>
</dbReference>
<dbReference type="AlphaFoldDB" id="A0A2S4JF66"/>
<evidence type="ECO:0000313" key="3">
    <source>
        <dbReference type="EMBL" id="POQ98204.1"/>
    </source>
</evidence>
<dbReference type="Proteomes" id="UP000237350">
    <property type="component" value="Unassembled WGS sequence"/>
</dbReference>
<sequence>MKRIIQPILRTLSWCSSIFCVVLLLLFLSAGTAFAGISPAGSSGAPGSGRTLINGERLLFGFIFLPHQAVEGKDLSLEEDILILLRDHRDSLRMVAPEGMVPVSGQPGVLLGYFAGDSSAVSFRVARIDLEAGSLPVRVDRSQLVQTTGGRRLHLSPWDIPAWPEAIFPDGLDDDWEDISPIRSFSSIFLPPQVELRSGRAPSFQEGADREDAGQERGDQEGIDQARILAGSDDIASARFWRLGGTMVRHVYSHVGRDSWFLALRTEEQILDNTGYHFRLSPEAELVVLVDGRSGPVVYRRRGESPRWAGQYALNNRFLEIQLDRDLLGQVLEQAARGEAEPLREISLITSHRTPSRVERFYLAELPLPRGLRQP</sequence>
<feature type="signal peptide" evidence="2">
    <location>
        <begin position="1"/>
        <end position="35"/>
    </location>
</feature>
<accession>A0A2S4JF66</accession>
<feature type="chain" id="PRO_5015397688" evidence="2">
    <location>
        <begin position="36"/>
        <end position="375"/>
    </location>
</feature>
<name>A0A2S4JF66_9SPIO</name>
<proteinExistence type="predicted"/>
<evidence type="ECO:0000313" key="4">
    <source>
        <dbReference type="Proteomes" id="UP000237350"/>
    </source>
</evidence>
<comment type="caution">
    <text evidence="3">The sequence shown here is derived from an EMBL/GenBank/DDBJ whole genome shotgun (WGS) entry which is preliminary data.</text>
</comment>
<feature type="compositionally biased region" description="Basic and acidic residues" evidence="1">
    <location>
        <begin position="207"/>
        <end position="220"/>
    </location>
</feature>
<gene>
    <name evidence="3" type="ORF">AU468_14305</name>
</gene>
<dbReference type="OrthoDB" id="9920074at2"/>
<feature type="region of interest" description="Disordered" evidence="1">
    <location>
        <begin position="200"/>
        <end position="223"/>
    </location>
</feature>
<dbReference type="RefSeq" id="WP_103681321.1">
    <property type="nucleotide sequence ID" value="NZ_LPWH01000127.1"/>
</dbReference>
<reference evidence="4" key="1">
    <citation type="submission" date="2015-12" db="EMBL/GenBank/DDBJ databases">
        <authorList>
            <person name="Lodha T.D."/>
            <person name="Chintalapati S."/>
            <person name="Chintalapati V.R."/>
            <person name="Sravanthi T."/>
        </authorList>
    </citation>
    <scope>NUCLEOTIDE SEQUENCE [LARGE SCALE GENOMIC DNA]</scope>
    <source>
        <strain evidence="4">JC133</strain>
    </source>
</reference>
<protein>
    <submittedName>
        <fullName evidence="3">Uncharacterized protein</fullName>
    </submittedName>
</protein>
<evidence type="ECO:0000256" key="2">
    <source>
        <dbReference type="SAM" id="SignalP"/>
    </source>
</evidence>
<organism evidence="3 4">
    <name type="scientific">Alkalispirochaeta sphaeroplastigenens</name>
    <dbReference type="NCBI Taxonomy" id="1187066"/>
    <lineage>
        <taxon>Bacteria</taxon>
        <taxon>Pseudomonadati</taxon>
        <taxon>Spirochaetota</taxon>
        <taxon>Spirochaetia</taxon>
        <taxon>Spirochaetales</taxon>
        <taxon>Spirochaetaceae</taxon>
        <taxon>Alkalispirochaeta</taxon>
    </lineage>
</organism>
<evidence type="ECO:0000256" key="1">
    <source>
        <dbReference type="SAM" id="MobiDB-lite"/>
    </source>
</evidence>
<keyword evidence="2" id="KW-0732">Signal</keyword>
<keyword evidence="4" id="KW-1185">Reference proteome</keyword>